<evidence type="ECO:0000313" key="6">
    <source>
        <dbReference type="EMBL" id="ANY81332.1"/>
    </source>
</evidence>
<evidence type="ECO:0000256" key="1">
    <source>
        <dbReference type="ARBA" id="ARBA00008857"/>
    </source>
</evidence>
<dbReference type="GO" id="GO:0003677">
    <property type="term" value="F:DNA binding"/>
    <property type="evidence" value="ECO:0007669"/>
    <property type="project" value="UniProtKB-KW"/>
</dbReference>
<keyword evidence="4" id="KW-0233">DNA recombination</keyword>
<dbReference type="PANTHER" id="PTHR30349:SF41">
    <property type="entry name" value="INTEGRASE_RECOMBINASE PROTEIN MJ0367-RELATED"/>
    <property type="match status" value="1"/>
</dbReference>
<dbReference type="PROSITE" id="PS51898">
    <property type="entry name" value="TYR_RECOMBINASE"/>
    <property type="match status" value="1"/>
</dbReference>
<feature type="domain" description="Tyr recombinase" evidence="5">
    <location>
        <begin position="212"/>
        <end position="430"/>
    </location>
</feature>
<evidence type="ECO:0000259" key="5">
    <source>
        <dbReference type="PROSITE" id="PS51898"/>
    </source>
</evidence>
<dbReference type="Pfam" id="PF00589">
    <property type="entry name" value="Phage_integrase"/>
    <property type="match status" value="1"/>
</dbReference>
<dbReference type="CDD" id="cd00397">
    <property type="entry name" value="DNA_BRE_C"/>
    <property type="match status" value="1"/>
</dbReference>
<dbReference type="InterPro" id="IPR050090">
    <property type="entry name" value="Tyrosine_recombinase_XerCD"/>
</dbReference>
<gene>
    <name evidence="6" type="ORF">BB934_26485</name>
</gene>
<dbReference type="EMBL" id="CP016616">
    <property type="protein sequence ID" value="ANY81332.1"/>
    <property type="molecule type" value="Genomic_DNA"/>
</dbReference>
<keyword evidence="2" id="KW-0229">DNA integration</keyword>
<dbReference type="GO" id="GO:0006310">
    <property type="term" value="P:DNA recombination"/>
    <property type="evidence" value="ECO:0007669"/>
    <property type="project" value="UniProtKB-KW"/>
</dbReference>
<reference evidence="6" key="1">
    <citation type="submission" date="2016-07" db="EMBL/GenBank/DDBJ databases">
        <title>Microvirga ossetica sp. nov. a new species of rhizobia isolated from root nodules of the legume species Vicia alpestris Steven originated from North Ossetia region in the Caucasus.</title>
        <authorList>
            <person name="Safronova V.I."/>
            <person name="Kuznetsova I.G."/>
            <person name="Sazanova A.L."/>
            <person name="Belimov A."/>
            <person name="Andronov E."/>
            <person name="Osledkin Y.S."/>
            <person name="Onishchuk O.P."/>
            <person name="Kurchak O.N."/>
            <person name="Shaposhnikov A.I."/>
            <person name="Willems A."/>
            <person name="Tikhonovich I.A."/>
        </authorList>
    </citation>
    <scope>NUCLEOTIDE SEQUENCE [LARGE SCALE GENOMIC DNA]</scope>
    <source>
        <strain evidence="6">V5/3M</strain>
    </source>
</reference>
<dbReference type="Gene3D" id="1.10.443.10">
    <property type="entry name" value="Intergrase catalytic core"/>
    <property type="match status" value="1"/>
</dbReference>
<dbReference type="KEGG" id="moc:BB934_26485"/>
<sequence>MVKAKQASIAISGLRVRTTILSDGERCPILRDGTGLPLFDPTVWSATKYRQASAGTMEQALRGAMFIHLFCWRHGIDLTQRINDGAFFDLGELDALIADAFKPLESLRDRAVSPSHAAPKAPRERRVNHYLVSIKRKLPRATKVRVLNPITVVIRIYYGTEYMRWLGARQKSRLMSNARGVDDTFLRAHEYGLALVETIEYIRERAPTPVEDDRTSLNTEQLAWLLVVTDPQALENPWQVLFVRLRNWVIVRWLHGTGMRIGELLGLRVRDFNQQKAYLEIKRRHDDRSDPRLREPNAKTLERLAPLDEVLADLGEQYLKARNKIEAARKHDFLFVSQDGKPLSDSAITEMFATLRLKHPSVGPVTAHVLRHQWNEDFSSYADAIGLNREEEARERCWLMGWVPGSRMAASYLRRKTKAKADEHVRNMQHRLMMHGSRIHKLMQDIELSTRDLAQERSYLSEMNSAS</sequence>
<evidence type="ECO:0000256" key="2">
    <source>
        <dbReference type="ARBA" id="ARBA00022908"/>
    </source>
</evidence>
<dbReference type="OrthoDB" id="6819422at2"/>
<accession>A0A1B2ENC7</accession>
<dbReference type="PANTHER" id="PTHR30349">
    <property type="entry name" value="PHAGE INTEGRASE-RELATED"/>
    <property type="match status" value="1"/>
</dbReference>
<dbReference type="AlphaFoldDB" id="A0A1B2ENC7"/>
<proteinExistence type="inferred from homology"/>
<dbReference type="RefSeq" id="WP_099512396.1">
    <property type="nucleotide sequence ID" value="NZ_CP016616.1"/>
</dbReference>
<organism evidence="6">
    <name type="scientific">Microvirga ossetica</name>
    <dbReference type="NCBI Taxonomy" id="1882682"/>
    <lineage>
        <taxon>Bacteria</taxon>
        <taxon>Pseudomonadati</taxon>
        <taxon>Pseudomonadota</taxon>
        <taxon>Alphaproteobacteria</taxon>
        <taxon>Hyphomicrobiales</taxon>
        <taxon>Methylobacteriaceae</taxon>
        <taxon>Microvirga</taxon>
    </lineage>
</organism>
<comment type="similarity">
    <text evidence="1">Belongs to the 'phage' integrase family.</text>
</comment>
<protein>
    <recommendedName>
        <fullName evidence="5">Tyr recombinase domain-containing protein</fullName>
    </recommendedName>
</protein>
<keyword evidence="3" id="KW-0238">DNA-binding</keyword>
<dbReference type="GO" id="GO:0015074">
    <property type="term" value="P:DNA integration"/>
    <property type="evidence" value="ECO:0007669"/>
    <property type="project" value="UniProtKB-KW"/>
</dbReference>
<dbReference type="InterPro" id="IPR002104">
    <property type="entry name" value="Integrase_catalytic"/>
</dbReference>
<dbReference type="SUPFAM" id="SSF56349">
    <property type="entry name" value="DNA breaking-rejoining enzymes"/>
    <property type="match status" value="1"/>
</dbReference>
<name>A0A1B2ENC7_9HYPH</name>
<evidence type="ECO:0000256" key="3">
    <source>
        <dbReference type="ARBA" id="ARBA00023125"/>
    </source>
</evidence>
<evidence type="ECO:0000256" key="4">
    <source>
        <dbReference type="ARBA" id="ARBA00023172"/>
    </source>
</evidence>
<dbReference type="InterPro" id="IPR013762">
    <property type="entry name" value="Integrase-like_cat_sf"/>
</dbReference>
<dbReference type="InterPro" id="IPR011010">
    <property type="entry name" value="DNA_brk_join_enz"/>
</dbReference>